<dbReference type="InterPro" id="IPR020827">
    <property type="entry name" value="Asparaginase/glutaminase_AS1"/>
</dbReference>
<organism evidence="1">
    <name type="scientific">marine sediment metagenome</name>
    <dbReference type="NCBI Taxonomy" id="412755"/>
    <lineage>
        <taxon>unclassified sequences</taxon>
        <taxon>metagenomes</taxon>
        <taxon>ecological metagenomes</taxon>
    </lineage>
</organism>
<reference evidence="1" key="1">
    <citation type="journal article" date="2015" name="Nature">
        <title>Complex archaea that bridge the gap between prokaryotes and eukaryotes.</title>
        <authorList>
            <person name="Spang A."/>
            <person name="Saw J.H."/>
            <person name="Jorgensen S.L."/>
            <person name="Zaremba-Niedzwiedzka K."/>
            <person name="Martijn J."/>
            <person name="Lind A.E."/>
            <person name="van Eijk R."/>
            <person name="Schleper C."/>
            <person name="Guy L."/>
            <person name="Ettema T.J."/>
        </authorList>
    </citation>
    <scope>NUCLEOTIDE SEQUENCE</scope>
</reference>
<dbReference type="EMBL" id="LAZR01000486">
    <property type="protein sequence ID" value="KKN66972.1"/>
    <property type="molecule type" value="Genomic_DNA"/>
</dbReference>
<gene>
    <name evidence="1" type="ORF">LCGC14_0466520</name>
</gene>
<dbReference type="AlphaFoldDB" id="A0A0F9SWI1"/>
<protein>
    <submittedName>
        <fullName evidence="1">Uncharacterized protein</fullName>
    </submittedName>
</protein>
<evidence type="ECO:0000313" key="1">
    <source>
        <dbReference type="EMBL" id="KKN66972.1"/>
    </source>
</evidence>
<comment type="caution">
    <text evidence="1">The sequence shown here is derived from an EMBL/GenBank/DDBJ whole genome shotgun (WGS) entry which is preliminary data.</text>
</comment>
<name>A0A0F9SWI1_9ZZZZ</name>
<dbReference type="PROSITE" id="PS00144">
    <property type="entry name" value="ASN_GLN_ASE_1"/>
    <property type="match status" value="1"/>
</dbReference>
<sequence length="88" mass="9109">MSDILNDLTNSILAIAKRIRKLEILVTGGTISGHIIQDESVSLAQRINLNFTGAGVTATDDAGNNQTDITIPGGGAGATDVLEVQVFS</sequence>
<dbReference type="GO" id="GO:0006520">
    <property type="term" value="P:amino acid metabolic process"/>
    <property type="evidence" value="ECO:0007669"/>
    <property type="project" value="InterPro"/>
</dbReference>
<accession>A0A0F9SWI1</accession>
<proteinExistence type="predicted"/>